<feature type="transmembrane region" description="Helical" evidence="1">
    <location>
        <begin position="63"/>
        <end position="84"/>
    </location>
</feature>
<keyword evidence="1" id="KW-0472">Membrane</keyword>
<dbReference type="Proteomes" id="UP000887013">
    <property type="component" value="Unassembled WGS sequence"/>
</dbReference>
<gene>
    <name evidence="2" type="ORF">NPIL_624291</name>
</gene>
<name>A0A8X6NN02_NEPPI</name>
<organism evidence="2 3">
    <name type="scientific">Nephila pilipes</name>
    <name type="common">Giant wood spider</name>
    <name type="synonym">Nephila maculata</name>
    <dbReference type="NCBI Taxonomy" id="299642"/>
    <lineage>
        <taxon>Eukaryota</taxon>
        <taxon>Metazoa</taxon>
        <taxon>Ecdysozoa</taxon>
        <taxon>Arthropoda</taxon>
        <taxon>Chelicerata</taxon>
        <taxon>Arachnida</taxon>
        <taxon>Araneae</taxon>
        <taxon>Araneomorphae</taxon>
        <taxon>Entelegynae</taxon>
        <taxon>Araneoidea</taxon>
        <taxon>Nephilidae</taxon>
        <taxon>Nephila</taxon>
    </lineage>
</organism>
<accession>A0A8X6NN02</accession>
<keyword evidence="1" id="KW-0812">Transmembrane</keyword>
<reference evidence="2" key="1">
    <citation type="submission" date="2020-08" db="EMBL/GenBank/DDBJ databases">
        <title>Multicomponent nature underlies the extraordinary mechanical properties of spider dragline silk.</title>
        <authorList>
            <person name="Kono N."/>
            <person name="Nakamura H."/>
            <person name="Mori M."/>
            <person name="Yoshida Y."/>
            <person name="Ohtoshi R."/>
            <person name="Malay A.D."/>
            <person name="Moran D.A.P."/>
            <person name="Tomita M."/>
            <person name="Numata K."/>
            <person name="Arakawa K."/>
        </authorList>
    </citation>
    <scope>NUCLEOTIDE SEQUENCE</scope>
</reference>
<sequence length="188" mass="22084">MSLRNIFFFLPTNYIESPTDELVFQYFEQDKLKILRDVNDRHSRPRGPELVEEFLPENGQLHFISLSKSLIMIVCIFSLTGYFISFSNKRGQPRSILMRLASRNMELGGDSFDVFQRNSTFELIKIPNNPPKLDCLFHKTSPFISIILEYRTKVYYVHLEIDKNVTENMLWNLVSDKELTPPLLEKIT</sequence>
<dbReference type="AlphaFoldDB" id="A0A8X6NN02"/>
<evidence type="ECO:0000256" key="1">
    <source>
        <dbReference type="SAM" id="Phobius"/>
    </source>
</evidence>
<proteinExistence type="predicted"/>
<keyword evidence="1" id="KW-1133">Transmembrane helix</keyword>
<protein>
    <submittedName>
        <fullName evidence="2">Uncharacterized protein</fullName>
    </submittedName>
</protein>
<dbReference type="EMBL" id="BMAW01060081">
    <property type="protein sequence ID" value="GFT24465.1"/>
    <property type="molecule type" value="Genomic_DNA"/>
</dbReference>
<comment type="caution">
    <text evidence="2">The sequence shown here is derived from an EMBL/GenBank/DDBJ whole genome shotgun (WGS) entry which is preliminary data.</text>
</comment>
<keyword evidence="3" id="KW-1185">Reference proteome</keyword>
<evidence type="ECO:0000313" key="2">
    <source>
        <dbReference type="EMBL" id="GFT24465.1"/>
    </source>
</evidence>
<evidence type="ECO:0000313" key="3">
    <source>
        <dbReference type="Proteomes" id="UP000887013"/>
    </source>
</evidence>